<dbReference type="GO" id="GO:0017150">
    <property type="term" value="F:tRNA dihydrouridine synthase activity"/>
    <property type="evidence" value="ECO:0007669"/>
    <property type="project" value="InterPro"/>
</dbReference>
<dbReference type="CDD" id="cd02801">
    <property type="entry name" value="DUS_like_FMN"/>
    <property type="match status" value="1"/>
</dbReference>
<feature type="domain" description="DUS-like FMN-binding" evidence="10">
    <location>
        <begin position="112"/>
        <end position="431"/>
    </location>
</feature>
<dbReference type="InterPro" id="IPR018517">
    <property type="entry name" value="tRNA_hU_synthase_CS"/>
</dbReference>
<dbReference type="EMBL" id="DF237258">
    <property type="protein sequence ID" value="GAQ86759.1"/>
    <property type="molecule type" value="Genomic_DNA"/>
</dbReference>
<organism evidence="11 12">
    <name type="scientific">Klebsormidium nitens</name>
    <name type="common">Green alga</name>
    <name type="synonym">Ulothrix nitens</name>
    <dbReference type="NCBI Taxonomy" id="105231"/>
    <lineage>
        <taxon>Eukaryota</taxon>
        <taxon>Viridiplantae</taxon>
        <taxon>Streptophyta</taxon>
        <taxon>Klebsormidiophyceae</taxon>
        <taxon>Klebsormidiales</taxon>
        <taxon>Klebsormidiaceae</taxon>
        <taxon>Klebsormidium</taxon>
    </lineage>
</organism>
<keyword evidence="2" id="KW-0820">tRNA-binding</keyword>
<dbReference type="AlphaFoldDB" id="A0A1Y1IBF8"/>
<evidence type="ECO:0000256" key="7">
    <source>
        <dbReference type="ARBA" id="ARBA00022884"/>
    </source>
</evidence>
<evidence type="ECO:0000259" key="10">
    <source>
        <dbReference type="Pfam" id="PF01207"/>
    </source>
</evidence>
<evidence type="ECO:0000256" key="3">
    <source>
        <dbReference type="ARBA" id="ARBA00022630"/>
    </source>
</evidence>
<dbReference type="OMA" id="NNMIGAC"/>
<keyword evidence="7" id="KW-0694">RNA-binding</keyword>
<dbReference type="Gene3D" id="3.20.20.70">
    <property type="entry name" value="Aldolase class I"/>
    <property type="match status" value="1"/>
</dbReference>
<evidence type="ECO:0000256" key="9">
    <source>
        <dbReference type="SAM" id="MobiDB-lite"/>
    </source>
</evidence>
<dbReference type="InterPro" id="IPR013785">
    <property type="entry name" value="Aldolase_TIM"/>
</dbReference>
<accession>A0A1Y1IBF8</accession>
<dbReference type="Gene3D" id="1.20.120.1460">
    <property type="match status" value="1"/>
</dbReference>
<evidence type="ECO:0000256" key="2">
    <source>
        <dbReference type="ARBA" id="ARBA00022555"/>
    </source>
</evidence>
<evidence type="ECO:0000313" key="12">
    <source>
        <dbReference type="Proteomes" id="UP000054558"/>
    </source>
</evidence>
<evidence type="ECO:0000256" key="5">
    <source>
        <dbReference type="ARBA" id="ARBA00022694"/>
    </source>
</evidence>
<keyword evidence="5" id="KW-0819">tRNA processing</keyword>
<dbReference type="NCBIfam" id="NF008774">
    <property type="entry name" value="PRK11815.1"/>
    <property type="match status" value="1"/>
</dbReference>
<evidence type="ECO:0000256" key="1">
    <source>
        <dbReference type="ARBA" id="ARBA00001917"/>
    </source>
</evidence>
<dbReference type="InterPro" id="IPR035587">
    <property type="entry name" value="DUS-like_FMN-bd"/>
</dbReference>
<evidence type="ECO:0000313" key="11">
    <source>
        <dbReference type="EMBL" id="GAQ86759.1"/>
    </source>
</evidence>
<gene>
    <name evidence="11" type="ORF">KFL_003090160</name>
</gene>
<dbReference type="InterPro" id="IPR004653">
    <property type="entry name" value="DusA"/>
</dbReference>
<protein>
    <submittedName>
        <fullName evidence="11">FMN-linked oxidoreductases superfamily protein</fullName>
    </submittedName>
</protein>
<keyword evidence="4" id="KW-0288">FMN</keyword>
<keyword evidence="12" id="KW-1185">Reference proteome</keyword>
<reference evidence="11 12" key="1">
    <citation type="journal article" date="2014" name="Nat. Commun.">
        <title>Klebsormidium flaccidum genome reveals primary factors for plant terrestrial adaptation.</title>
        <authorList>
            <person name="Hori K."/>
            <person name="Maruyama F."/>
            <person name="Fujisawa T."/>
            <person name="Togashi T."/>
            <person name="Yamamoto N."/>
            <person name="Seo M."/>
            <person name="Sato S."/>
            <person name="Yamada T."/>
            <person name="Mori H."/>
            <person name="Tajima N."/>
            <person name="Moriyama T."/>
            <person name="Ikeuchi M."/>
            <person name="Watanabe M."/>
            <person name="Wada H."/>
            <person name="Kobayashi K."/>
            <person name="Saito M."/>
            <person name="Masuda T."/>
            <person name="Sasaki-Sekimoto Y."/>
            <person name="Mashiguchi K."/>
            <person name="Awai K."/>
            <person name="Shimojima M."/>
            <person name="Masuda S."/>
            <person name="Iwai M."/>
            <person name="Nobusawa T."/>
            <person name="Narise T."/>
            <person name="Kondo S."/>
            <person name="Saito H."/>
            <person name="Sato R."/>
            <person name="Murakawa M."/>
            <person name="Ihara Y."/>
            <person name="Oshima-Yamada Y."/>
            <person name="Ohtaka K."/>
            <person name="Satoh M."/>
            <person name="Sonobe K."/>
            <person name="Ishii M."/>
            <person name="Ohtani R."/>
            <person name="Kanamori-Sato M."/>
            <person name="Honoki R."/>
            <person name="Miyazaki D."/>
            <person name="Mochizuki H."/>
            <person name="Umetsu J."/>
            <person name="Higashi K."/>
            <person name="Shibata D."/>
            <person name="Kamiya Y."/>
            <person name="Sato N."/>
            <person name="Nakamura Y."/>
            <person name="Tabata S."/>
            <person name="Ida S."/>
            <person name="Kurokawa K."/>
            <person name="Ohta H."/>
        </authorList>
    </citation>
    <scope>NUCLEOTIDE SEQUENCE [LARGE SCALE GENOMIC DNA]</scope>
    <source>
        <strain evidence="11 12">NIES-2285</strain>
    </source>
</reference>
<name>A0A1Y1IBF8_KLENI</name>
<feature type="region of interest" description="Disordered" evidence="9">
    <location>
        <begin position="45"/>
        <end position="67"/>
    </location>
</feature>
<dbReference type="PROSITE" id="PS01136">
    <property type="entry name" value="UPF0034"/>
    <property type="match status" value="1"/>
</dbReference>
<evidence type="ECO:0000256" key="8">
    <source>
        <dbReference type="ARBA" id="ARBA00023002"/>
    </source>
</evidence>
<feature type="compositionally biased region" description="Polar residues" evidence="9">
    <location>
        <begin position="47"/>
        <end position="59"/>
    </location>
</feature>
<dbReference type="Pfam" id="PF01207">
    <property type="entry name" value="Dus"/>
    <property type="match status" value="1"/>
</dbReference>
<proteinExistence type="predicted"/>
<dbReference type="GO" id="GO:0000049">
    <property type="term" value="F:tRNA binding"/>
    <property type="evidence" value="ECO:0007669"/>
    <property type="project" value="UniProtKB-KW"/>
</dbReference>
<dbReference type="Proteomes" id="UP000054558">
    <property type="component" value="Unassembled WGS sequence"/>
</dbReference>
<evidence type="ECO:0000256" key="6">
    <source>
        <dbReference type="ARBA" id="ARBA00022857"/>
    </source>
</evidence>
<keyword evidence="8" id="KW-0560">Oxidoreductase</keyword>
<dbReference type="STRING" id="105231.A0A1Y1IBF8"/>
<keyword evidence="6" id="KW-0521">NADP</keyword>
<keyword evidence="3" id="KW-0285">Flavoprotein</keyword>
<evidence type="ECO:0000256" key="4">
    <source>
        <dbReference type="ARBA" id="ARBA00022643"/>
    </source>
</evidence>
<comment type="cofactor">
    <cofactor evidence="1">
        <name>FMN</name>
        <dbReference type="ChEBI" id="CHEBI:58210"/>
    </cofactor>
</comment>
<sequence length="503" mass="54901">MAKTCPPTCASSVERQFQPSSSASDAFATITKEMSGMSILDNIEKQPVSQTASSSTNGSGCPDLEEAATSASCSNQWQVPEPNPNLYTGPYRGIGTAEDYGSGQLPPPKFSIAPMMEYTDNHYRYFARLLTRRTWLWTEMVVDSTINHKVGAEADRWLEFNVCQKPVVLQLGGSKPETLAAASKVARQYGYTELNLNTGCPSERVAGAGCFGAQLMQDPHRVAACTSAMAEASGLPVTVKCRIGVDDFDTYDWLCHFIRVVSENSPVRHFIIHARKAFLKGLSPAQNRTIPPLRREYALALARDFPHLRFTVNGVFKGCHDAAATYAEARELGFSNIEGIMVGRAAVDKPWTALADADRALFGVENPCRSRRHLIEQYLEYAKSAVGRDKPGLPSARQLMKPLLNLFHGERNCSLWKKSVDAALREHKTLEAVLAQSLPVLPEEVLDSPPPVLAPSQSPLLLQAPLPQCEEPQPNLGLGLDVRLGERAHELASEADKLVAGAA</sequence>
<dbReference type="PANTHER" id="PTHR42907:SF1">
    <property type="entry name" value="FMN-LINKED OXIDOREDUCTASES SUPERFAMILY PROTEIN"/>
    <property type="match status" value="1"/>
</dbReference>
<dbReference type="GO" id="GO:0050660">
    <property type="term" value="F:flavin adenine dinucleotide binding"/>
    <property type="evidence" value="ECO:0007669"/>
    <property type="project" value="InterPro"/>
</dbReference>
<dbReference type="OrthoDB" id="10262250at2759"/>
<dbReference type="PANTHER" id="PTHR42907">
    <property type="entry name" value="FMN-LINKED OXIDOREDUCTASES SUPERFAMILY PROTEIN"/>
    <property type="match status" value="1"/>
</dbReference>
<dbReference type="SUPFAM" id="SSF51395">
    <property type="entry name" value="FMN-linked oxidoreductases"/>
    <property type="match status" value="1"/>
</dbReference>